<dbReference type="InterPro" id="IPR002052">
    <property type="entry name" value="DNA_methylase_N6_adenine_CS"/>
</dbReference>
<proteinExistence type="predicted"/>
<dbReference type="Pfam" id="PF05175">
    <property type="entry name" value="MTS"/>
    <property type="match status" value="1"/>
</dbReference>
<dbReference type="PANTHER" id="PTHR47739:SF1">
    <property type="entry name" value="TRNA1(VAL) (ADENINE(37)-N6)-METHYLTRANSFERASE"/>
    <property type="match status" value="1"/>
</dbReference>
<dbReference type="InterPro" id="IPR029063">
    <property type="entry name" value="SAM-dependent_MTases_sf"/>
</dbReference>
<dbReference type="OrthoDB" id="9777257at2"/>
<evidence type="ECO:0000259" key="1">
    <source>
        <dbReference type="Pfam" id="PF05175"/>
    </source>
</evidence>
<organism evidence="2 3">
    <name type="scientific">Spiroplasma syrphidicola EA-1</name>
    <dbReference type="NCBI Taxonomy" id="1276229"/>
    <lineage>
        <taxon>Bacteria</taxon>
        <taxon>Bacillati</taxon>
        <taxon>Mycoplasmatota</taxon>
        <taxon>Mollicutes</taxon>
        <taxon>Entomoplasmatales</taxon>
        <taxon>Spiroplasmataceae</taxon>
        <taxon>Spiroplasma</taxon>
    </lineage>
</organism>
<dbReference type="Proteomes" id="UP000013963">
    <property type="component" value="Chromosome"/>
</dbReference>
<keyword evidence="2" id="KW-0489">Methyltransferase</keyword>
<sequence>MLNDLLNYENLKIYQRKDMFNFSIDTVLLARFATINNKVKNILDIGTNNAAIPLILSTQTTAHITGVEIQKDAIMLAEENVILNNRTEQIAIVHADIKEYIKVESDNKFDLVLCNPPFFKVGDYKLNEKSALLIPARHETHLTLADLIASLPKIIKNKGYFAMVHRVNRLTEIFALLTKHNFAVKRLQFIHPFYNSEAANVLIEATFCGAPGLKVEEPIIVHDENGEYSSQVQKWFSK</sequence>
<dbReference type="CDD" id="cd02440">
    <property type="entry name" value="AdoMet_MTases"/>
    <property type="match status" value="1"/>
</dbReference>
<dbReference type="STRING" id="1276229.SSYRP_v1c00110"/>
<keyword evidence="2" id="KW-0808">Transferase</keyword>
<dbReference type="EMBL" id="CP005078">
    <property type="protein sequence ID" value="AGM25607.1"/>
    <property type="molecule type" value="Genomic_DNA"/>
</dbReference>
<protein>
    <submittedName>
        <fullName evidence="2">Methyltransferase</fullName>
    </submittedName>
</protein>
<dbReference type="InterPro" id="IPR007848">
    <property type="entry name" value="Small_mtfrase_dom"/>
</dbReference>
<dbReference type="HOGENOM" id="CLU_061983_3_0_14"/>
<accession>R4U2K9</accession>
<evidence type="ECO:0000313" key="3">
    <source>
        <dbReference type="Proteomes" id="UP000013963"/>
    </source>
</evidence>
<evidence type="ECO:0000313" key="2">
    <source>
        <dbReference type="EMBL" id="AGM25607.1"/>
    </source>
</evidence>
<dbReference type="PROSITE" id="PS00092">
    <property type="entry name" value="N6_MTASE"/>
    <property type="match status" value="1"/>
</dbReference>
<dbReference type="KEGG" id="ssyr:SSYRP_v1c00110"/>
<dbReference type="GO" id="GO:0008170">
    <property type="term" value="F:N-methyltransferase activity"/>
    <property type="evidence" value="ECO:0007669"/>
    <property type="project" value="UniProtKB-ARBA"/>
</dbReference>
<dbReference type="AlphaFoldDB" id="R4U2K9"/>
<dbReference type="InterPro" id="IPR050210">
    <property type="entry name" value="tRNA_Adenine-N(6)_MTase"/>
</dbReference>
<gene>
    <name evidence="2" type="primary">yabB</name>
    <name evidence="2" type="ORF">SSYRP_v1c00110</name>
</gene>
<reference evidence="2 3" key="1">
    <citation type="journal article" date="2013" name="Genome Biol. Evol.">
        <title>Complete genomes of two dipteran-associated spiroplasmas provided insights into the origin, dynamics, and impacts of viral invasion in spiroplasma.</title>
        <authorList>
            <person name="Ku C."/>
            <person name="Lo W.S."/>
            <person name="Chen L.L."/>
            <person name="Kuo C.H."/>
        </authorList>
    </citation>
    <scope>NUCLEOTIDE SEQUENCE [LARGE SCALE GENOMIC DNA]</scope>
    <source>
        <strain evidence="2">EA-1</strain>
    </source>
</reference>
<dbReference type="PATRIC" id="fig|1276229.3.peg.11"/>
<dbReference type="eggNOG" id="COG4123">
    <property type="taxonomic scope" value="Bacteria"/>
</dbReference>
<dbReference type="PANTHER" id="PTHR47739">
    <property type="entry name" value="TRNA1(VAL) (ADENINE(37)-N6)-METHYLTRANSFERASE"/>
    <property type="match status" value="1"/>
</dbReference>
<dbReference type="GO" id="GO:0032259">
    <property type="term" value="P:methylation"/>
    <property type="evidence" value="ECO:0007669"/>
    <property type="project" value="UniProtKB-KW"/>
</dbReference>
<feature type="domain" description="Methyltransferase small" evidence="1">
    <location>
        <begin position="28"/>
        <end position="132"/>
    </location>
</feature>
<keyword evidence="3" id="KW-1185">Reference proteome</keyword>
<dbReference type="Gene3D" id="3.40.50.150">
    <property type="entry name" value="Vaccinia Virus protein VP39"/>
    <property type="match status" value="1"/>
</dbReference>
<name>R4U2K9_9MOLU</name>
<dbReference type="SUPFAM" id="SSF53335">
    <property type="entry name" value="S-adenosyl-L-methionine-dependent methyltransferases"/>
    <property type="match status" value="1"/>
</dbReference>
<dbReference type="GO" id="GO:0008757">
    <property type="term" value="F:S-adenosylmethionine-dependent methyltransferase activity"/>
    <property type="evidence" value="ECO:0007669"/>
    <property type="project" value="UniProtKB-ARBA"/>
</dbReference>
<dbReference type="GO" id="GO:0003676">
    <property type="term" value="F:nucleic acid binding"/>
    <property type="evidence" value="ECO:0007669"/>
    <property type="project" value="InterPro"/>
</dbReference>